<evidence type="ECO:0000256" key="1">
    <source>
        <dbReference type="ARBA" id="ARBA00004726"/>
    </source>
</evidence>
<keyword evidence="7" id="KW-0547">Nucleotide-binding</keyword>
<dbReference type="GO" id="GO:0005524">
    <property type="term" value="F:ATP binding"/>
    <property type="evidence" value="ECO:0007669"/>
    <property type="project" value="UniProtKB-KW"/>
</dbReference>
<proteinExistence type="predicted"/>
<reference evidence="12 13" key="1">
    <citation type="journal article" date="2018" name="ACS Chem. Biol.">
        <title>Ketoreductase domain dysfunction expands chemodiversity: malyngamide biosynthesis in the cyanobacterium Okeania hirsuta.</title>
        <authorList>
            <person name="Moss N.A."/>
            <person name="Leao T."/>
            <person name="Rankin M."/>
            <person name="McCullough T.M."/>
            <person name="Qu P."/>
            <person name="Korobeynikov A."/>
            <person name="Smith J.L."/>
            <person name="Gerwick L."/>
            <person name="Gerwick W.H."/>
        </authorList>
    </citation>
    <scope>NUCLEOTIDE SEQUENCE [LARGE SCALE GENOMIC DNA]</scope>
    <source>
        <strain evidence="12 13">PAB10Feb10-1</strain>
    </source>
</reference>
<evidence type="ECO:0000259" key="11">
    <source>
        <dbReference type="Pfam" id="PF06574"/>
    </source>
</evidence>
<keyword evidence="3" id="KW-0285">Flavoprotein</keyword>
<dbReference type="GO" id="GO:0006747">
    <property type="term" value="P:FAD biosynthetic process"/>
    <property type="evidence" value="ECO:0007669"/>
    <property type="project" value="UniProtKB-UniPathway"/>
</dbReference>
<dbReference type="InterPro" id="IPR015864">
    <property type="entry name" value="FAD_synthase"/>
</dbReference>
<comment type="pathway">
    <text evidence="1">Cofactor biosynthesis; FAD biosynthesis; FAD from FMN: step 1/1.</text>
</comment>
<keyword evidence="8" id="KW-0274">FAD</keyword>
<sequence length="74" mass="9062">MFLFTVAFYAANCCEYIQHPRWTLPPRYIVIGYDHRFGLNRQGNIDYLKWHGKNWVMRLSKSRSRKSKISRQFY</sequence>
<dbReference type="Pfam" id="PF06574">
    <property type="entry name" value="FAD_syn"/>
    <property type="match status" value="1"/>
</dbReference>
<protein>
    <recommendedName>
        <fullName evidence="2">FAD synthase</fullName>
        <ecNumber evidence="2">2.7.7.2</ecNumber>
    </recommendedName>
</protein>
<dbReference type="Gene3D" id="3.40.50.620">
    <property type="entry name" value="HUPs"/>
    <property type="match status" value="1"/>
</dbReference>
<evidence type="ECO:0000256" key="3">
    <source>
        <dbReference type="ARBA" id="ARBA00022630"/>
    </source>
</evidence>
<dbReference type="EC" id="2.7.7.2" evidence="2"/>
<evidence type="ECO:0000256" key="4">
    <source>
        <dbReference type="ARBA" id="ARBA00022643"/>
    </source>
</evidence>
<keyword evidence="6" id="KW-0548">Nucleotidyltransferase</keyword>
<evidence type="ECO:0000313" key="12">
    <source>
        <dbReference type="EMBL" id="RQH14540.1"/>
    </source>
</evidence>
<accession>A0A3N6QH53</accession>
<dbReference type="GO" id="GO:0003919">
    <property type="term" value="F:FMN adenylyltransferase activity"/>
    <property type="evidence" value="ECO:0007669"/>
    <property type="project" value="UniProtKB-EC"/>
</dbReference>
<evidence type="ECO:0000256" key="2">
    <source>
        <dbReference type="ARBA" id="ARBA00012393"/>
    </source>
</evidence>
<organism evidence="12 13">
    <name type="scientific">Okeania hirsuta</name>
    <dbReference type="NCBI Taxonomy" id="1458930"/>
    <lineage>
        <taxon>Bacteria</taxon>
        <taxon>Bacillati</taxon>
        <taxon>Cyanobacteriota</taxon>
        <taxon>Cyanophyceae</taxon>
        <taxon>Oscillatoriophycideae</taxon>
        <taxon>Oscillatoriales</taxon>
        <taxon>Microcoleaceae</taxon>
        <taxon>Okeania</taxon>
    </lineage>
</organism>
<keyword evidence="5" id="KW-0808">Transferase</keyword>
<comment type="caution">
    <text evidence="12">The sequence shown here is derived from an EMBL/GenBank/DDBJ whole genome shotgun (WGS) entry which is preliminary data.</text>
</comment>
<name>A0A3N6QH53_9CYAN</name>
<keyword evidence="13" id="KW-1185">Reference proteome</keyword>
<feature type="domain" description="FAD synthetase" evidence="11">
    <location>
        <begin position="3"/>
        <end position="67"/>
    </location>
</feature>
<dbReference type="EMBL" id="RCBY01000581">
    <property type="protein sequence ID" value="RQH14540.1"/>
    <property type="molecule type" value="Genomic_DNA"/>
</dbReference>
<dbReference type="AlphaFoldDB" id="A0A3N6QH53"/>
<evidence type="ECO:0000313" key="13">
    <source>
        <dbReference type="Proteomes" id="UP000269154"/>
    </source>
</evidence>
<evidence type="ECO:0000256" key="5">
    <source>
        <dbReference type="ARBA" id="ARBA00022679"/>
    </source>
</evidence>
<dbReference type="UniPathway" id="UPA00277">
    <property type="reaction ID" value="UER00407"/>
</dbReference>
<gene>
    <name evidence="12" type="ORF">D5R40_34200</name>
</gene>
<comment type="catalytic activity">
    <reaction evidence="10">
        <text>FMN + ATP + H(+) = FAD + diphosphate</text>
        <dbReference type="Rhea" id="RHEA:17237"/>
        <dbReference type="ChEBI" id="CHEBI:15378"/>
        <dbReference type="ChEBI" id="CHEBI:30616"/>
        <dbReference type="ChEBI" id="CHEBI:33019"/>
        <dbReference type="ChEBI" id="CHEBI:57692"/>
        <dbReference type="ChEBI" id="CHEBI:58210"/>
        <dbReference type="EC" id="2.7.7.2"/>
    </reaction>
</comment>
<dbReference type="GO" id="GO:0009231">
    <property type="term" value="P:riboflavin biosynthetic process"/>
    <property type="evidence" value="ECO:0007669"/>
    <property type="project" value="InterPro"/>
</dbReference>
<evidence type="ECO:0000256" key="10">
    <source>
        <dbReference type="ARBA" id="ARBA00049494"/>
    </source>
</evidence>
<dbReference type="SUPFAM" id="SSF52374">
    <property type="entry name" value="Nucleotidylyl transferase"/>
    <property type="match status" value="1"/>
</dbReference>
<dbReference type="InterPro" id="IPR014729">
    <property type="entry name" value="Rossmann-like_a/b/a_fold"/>
</dbReference>
<evidence type="ECO:0000256" key="7">
    <source>
        <dbReference type="ARBA" id="ARBA00022741"/>
    </source>
</evidence>
<evidence type="ECO:0000256" key="6">
    <source>
        <dbReference type="ARBA" id="ARBA00022695"/>
    </source>
</evidence>
<keyword evidence="9" id="KW-0067">ATP-binding</keyword>
<evidence type="ECO:0000256" key="9">
    <source>
        <dbReference type="ARBA" id="ARBA00022840"/>
    </source>
</evidence>
<keyword evidence="4" id="KW-0288">FMN</keyword>
<evidence type="ECO:0000256" key="8">
    <source>
        <dbReference type="ARBA" id="ARBA00022827"/>
    </source>
</evidence>
<dbReference type="Proteomes" id="UP000269154">
    <property type="component" value="Unassembled WGS sequence"/>
</dbReference>